<dbReference type="GO" id="GO:0004177">
    <property type="term" value="F:aminopeptidase activity"/>
    <property type="evidence" value="ECO:0007669"/>
    <property type="project" value="UniProtKB-KW"/>
</dbReference>
<evidence type="ECO:0000256" key="4">
    <source>
        <dbReference type="ARBA" id="ARBA00022723"/>
    </source>
</evidence>
<evidence type="ECO:0000313" key="7">
    <source>
        <dbReference type="Proteomes" id="UP000249169"/>
    </source>
</evidence>
<proteinExistence type="inferred from homology"/>
<dbReference type="SUPFAM" id="SSF53187">
    <property type="entry name" value="Zn-dependent exopeptidases"/>
    <property type="match status" value="1"/>
</dbReference>
<dbReference type="PANTHER" id="PTHR32481:SF0">
    <property type="entry name" value="AMINOPEPTIDASE YPDE-RELATED"/>
    <property type="match status" value="1"/>
</dbReference>
<evidence type="ECO:0000313" key="6">
    <source>
        <dbReference type="EMBL" id="RAL20238.1"/>
    </source>
</evidence>
<keyword evidence="5" id="KW-0378">Hydrolase</keyword>
<dbReference type="Proteomes" id="UP000249169">
    <property type="component" value="Unassembled WGS sequence"/>
</dbReference>
<reference evidence="6 7" key="1">
    <citation type="submission" date="2018-05" db="EMBL/GenBank/DDBJ databases">
        <title>Lujinxingia marina gen. nov. sp. nov., a new facultative anaerobic member of the class Deltaproteobacteria, and proposal of Lujinxingaceae fam. nov.</title>
        <authorList>
            <person name="Li C.-M."/>
        </authorList>
    </citation>
    <scope>NUCLEOTIDE SEQUENCE [LARGE SCALE GENOMIC DNA]</scope>
    <source>
        <strain evidence="6 7">B210</strain>
    </source>
</reference>
<dbReference type="Gene3D" id="2.40.30.40">
    <property type="entry name" value="Peptidase M42, domain 2"/>
    <property type="match status" value="1"/>
</dbReference>
<dbReference type="EMBL" id="QHKO01000012">
    <property type="protein sequence ID" value="RAL20238.1"/>
    <property type="molecule type" value="Genomic_DNA"/>
</dbReference>
<keyword evidence="2" id="KW-0031">Aminopeptidase</keyword>
<evidence type="ECO:0000256" key="5">
    <source>
        <dbReference type="ARBA" id="ARBA00022801"/>
    </source>
</evidence>
<organism evidence="6 7">
    <name type="scientific">Lujinxingia litoralis</name>
    <dbReference type="NCBI Taxonomy" id="2211119"/>
    <lineage>
        <taxon>Bacteria</taxon>
        <taxon>Deltaproteobacteria</taxon>
        <taxon>Bradymonadales</taxon>
        <taxon>Lujinxingiaceae</taxon>
        <taxon>Lujinxingia</taxon>
    </lineage>
</organism>
<evidence type="ECO:0000256" key="2">
    <source>
        <dbReference type="ARBA" id="ARBA00022438"/>
    </source>
</evidence>
<keyword evidence="4" id="KW-0479">Metal-binding</keyword>
<dbReference type="GO" id="GO:0006508">
    <property type="term" value="P:proteolysis"/>
    <property type="evidence" value="ECO:0007669"/>
    <property type="project" value="UniProtKB-KW"/>
</dbReference>
<gene>
    <name evidence="6" type="ORF">DL240_17815</name>
</gene>
<dbReference type="InterPro" id="IPR023367">
    <property type="entry name" value="Peptidase_M42_dom2"/>
</dbReference>
<dbReference type="Pfam" id="PF05343">
    <property type="entry name" value="Peptidase_M42"/>
    <property type="match status" value="1"/>
</dbReference>
<evidence type="ECO:0000256" key="1">
    <source>
        <dbReference type="ARBA" id="ARBA00006272"/>
    </source>
</evidence>
<dbReference type="Gene3D" id="3.40.630.10">
    <property type="entry name" value="Zn peptidases"/>
    <property type="match status" value="1"/>
</dbReference>
<dbReference type="PANTHER" id="PTHR32481">
    <property type="entry name" value="AMINOPEPTIDASE"/>
    <property type="match status" value="1"/>
</dbReference>
<accession>A0A328C0X6</accession>
<comment type="caution">
    <text evidence="6">The sequence shown here is derived from an EMBL/GenBank/DDBJ whole genome shotgun (WGS) entry which is preliminary data.</text>
</comment>
<dbReference type="AlphaFoldDB" id="A0A328C0X6"/>
<dbReference type="SUPFAM" id="SSF101821">
    <property type="entry name" value="Aminopeptidase/glucanase lid domain"/>
    <property type="match status" value="1"/>
</dbReference>
<dbReference type="InterPro" id="IPR051464">
    <property type="entry name" value="Peptidase_M42_aminopept"/>
</dbReference>
<dbReference type="GO" id="GO:0046872">
    <property type="term" value="F:metal ion binding"/>
    <property type="evidence" value="ECO:0007669"/>
    <property type="project" value="UniProtKB-KW"/>
</dbReference>
<comment type="similarity">
    <text evidence="1">Belongs to the peptidase M42 family.</text>
</comment>
<sequence>MSETKQPWNESMPEAQFNFMREVLAAPSPIGLEAAMSYGVLKPRFDEVKLEGWAVHQFRGNAGLVLDTHPGEDERLTVMIIGHADKIRMQVRSISDDGKIWINSDSFLPLTLIGNEVILFSEDPEKPGSYRELRGGTIEALGAIHFADSSVRTGDKGLKPEQLYLELGLHGEDRKKQVEKLGIRAGDPILLDRPIRRGFGPDSFTGAYLDNGLGCFVSAECARILAEEGGLKNVRVLFAIATHEEIGRFGSRVLAGELKPDVVIGVDVNHDLEAAPGVGDKRFTPLKMGKGYTLSVGAVASEFLNRLFEETALANEIPVQRDVCGRDTGTDAMAAVLASVDAAATSIGFPIRNMHTVSELGHTGDVLASIYGLVRTLQHMDQANDGKGLTADDFRNGHPRLDQVETLSHRGA</sequence>
<evidence type="ECO:0000256" key="3">
    <source>
        <dbReference type="ARBA" id="ARBA00022670"/>
    </source>
</evidence>
<keyword evidence="7" id="KW-1185">Reference proteome</keyword>
<protein>
    <submittedName>
        <fullName evidence="6">Peptidase M42</fullName>
    </submittedName>
</protein>
<dbReference type="RefSeq" id="WP_111731256.1">
    <property type="nucleotide sequence ID" value="NZ_QHKO01000012.1"/>
</dbReference>
<keyword evidence="3" id="KW-0645">Protease</keyword>
<dbReference type="OrthoDB" id="9772053at2"/>
<dbReference type="InterPro" id="IPR008007">
    <property type="entry name" value="Peptidase_M42"/>
</dbReference>
<name>A0A328C0X6_9DELT</name>